<organism evidence="1 2">
    <name type="scientific">Varibaculum cambriense</name>
    <dbReference type="NCBI Taxonomy" id="184870"/>
    <lineage>
        <taxon>Bacteria</taxon>
        <taxon>Bacillati</taxon>
        <taxon>Actinomycetota</taxon>
        <taxon>Actinomycetes</taxon>
        <taxon>Actinomycetales</taxon>
        <taxon>Actinomycetaceae</taxon>
        <taxon>Varibaculum</taxon>
    </lineage>
</organism>
<accession>A0ABX4UPP6</accession>
<dbReference type="Gene3D" id="3.20.20.80">
    <property type="entry name" value="Glycosidases"/>
    <property type="match status" value="1"/>
</dbReference>
<protein>
    <recommendedName>
        <fullName evidence="3">Agarase</fullName>
    </recommendedName>
</protein>
<comment type="caution">
    <text evidence="1">The sequence shown here is derived from an EMBL/GenBank/DDBJ whole genome shotgun (WGS) entry which is preliminary data.</text>
</comment>
<sequence>MISDLRRWHEISGKPVVIADIGNWVPTDMNPHRTSDMQTHAERGEDYAQGLARVMAEPWIIGWHWCGYIENLGRGWGIKDPYDEFYSDLTDRIREANAASQVAIGTRME</sequence>
<dbReference type="RefSeq" id="WP_060920292.1">
    <property type="nucleotide sequence ID" value="NZ_JAHAIW010000001.1"/>
</dbReference>
<evidence type="ECO:0000313" key="1">
    <source>
        <dbReference type="EMBL" id="PMB90238.1"/>
    </source>
</evidence>
<evidence type="ECO:0008006" key="3">
    <source>
        <dbReference type="Google" id="ProtNLM"/>
    </source>
</evidence>
<gene>
    <name evidence="1" type="ORF">CJ240_00340</name>
</gene>
<evidence type="ECO:0000313" key="2">
    <source>
        <dbReference type="Proteomes" id="UP000243201"/>
    </source>
</evidence>
<dbReference type="Proteomes" id="UP000243201">
    <property type="component" value="Unassembled WGS sequence"/>
</dbReference>
<keyword evidence="2" id="KW-1185">Reference proteome</keyword>
<reference evidence="1 2" key="1">
    <citation type="submission" date="2017-09" db="EMBL/GenBank/DDBJ databases">
        <title>Bacterial strain isolated from the female urinary microbiota.</title>
        <authorList>
            <person name="Thomas-White K."/>
            <person name="Kumar N."/>
            <person name="Forster S."/>
            <person name="Putonti C."/>
            <person name="Lawley T."/>
            <person name="Wolfe A.J."/>
        </authorList>
    </citation>
    <scope>NUCLEOTIDE SEQUENCE [LARGE SCALE GENOMIC DNA]</scope>
    <source>
        <strain evidence="1 2">UMB0744</strain>
    </source>
</reference>
<dbReference type="SUPFAM" id="SSF51445">
    <property type="entry name" value="(Trans)glycosidases"/>
    <property type="match status" value="1"/>
</dbReference>
<dbReference type="EMBL" id="PNGC01000001">
    <property type="protein sequence ID" value="PMB90238.1"/>
    <property type="molecule type" value="Genomic_DNA"/>
</dbReference>
<dbReference type="InterPro" id="IPR017853">
    <property type="entry name" value="GH"/>
</dbReference>
<proteinExistence type="predicted"/>
<name>A0ABX4UPP6_9ACTO</name>